<dbReference type="GeneTree" id="ENSGT00940000153770"/>
<protein>
    <recommendedName>
        <fullName evidence="1">Ig-like domain-containing protein</fullName>
    </recommendedName>
</protein>
<dbReference type="Ensembl" id="ENSSHAT00000035774.1">
    <property type="protein sequence ID" value="ENSSHAP00000032991.1"/>
    <property type="gene ID" value="ENSSHAG00000027861.1"/>
</dbReference>
<dbReference type="SMART" id="SM00406">
    <property type="entry name" value="IGv"/>
    <property type="match status" value="1"/>
</dbReference>
<dbReference type="Pfam" id="PF07686">
    <property type="entry name" value="V-set"/>
    <property type="match status" value="1"/>
</dbReference>
<evidence type="ECO:0000259" key="1">
    <source>
        <dbReference type="PROSITE" id="PS50835"/>
    </source>
</evidence>
<dbReference type="FunFam" id="2.60.40.10:FF:001230">
    <property type="entry name" value="Immunoglobulin kappa variable 8-16"/>
    <property type="match status" value="1"/>
</dbReference>
<dbReference type="PROSITE" id="PS50835">
    <property type="entry name" value="IG_LIKE"/>
    <property type="match status" value="1"/>
</dbReference>
<organism evidence="2 3">
    <name type="scientific">Sarcophilus harrisii</name>
    <name type="common">Tasmanian devil</name>
    <name type="synonym">Sarcophilus laniarius</name>
    <dbReference type="NCBI Taxonomy" id="9305"/>
    <lineage>
        <taxon>Eukaryota</taxon>
        <taxon>Metazoa</taxon>
        <taxon>Chordata</taxon>
        <taxon>Craniata</taxon>
        <taxon>Vertebrata</taxon>
        <taxon>Euteleostomi</taxon>
        <taxon>Mammalia</taxon>
        <taxon>Metatheria</taxon>
        <taxon>Dasyuromorphia</taxon>
        <taxon>Dasyuridae</taxon>
        <taxon>Sarcophilus</taxon>
    </lineage>
</organism>
<feature type="domain" description="Ig-like" evidence="1">
    <location>
        <begin position="13"/>
        <end position="87"/>
    </location>
</feature>
<name>A0A7N4P7V3_SARHA</name>
<dbReference type="InParanoid" id="A0A7N4P7V3"/>
<dbReference type="InterPro" id="IPR036179">
    <property type="entry name" value="Ig-like_dom_sf"/>
</dbReference>
<reference evidence="2" key="3">
    <citation type="submission" date="2025-09" db="UniProtKB">
        <authorList>
            <consortium name="Ensembl"/>
        </authorList>
    </citation>
    <scope>IDENTIFICATION</scope>
</reference>
<dbReference type="InterPro" id="IPR013106">
    <property type="entry name" value="Ig_V-set"/>
</dbReference>
<reference evidence="2" key="2">
    <citation type="submission" date="2025-08" db="UniProtKB">
        <authorList>
            <consortium name="Ensembl"/>
        </authorList>
    </citation>
    <scope>IDENTIFICATION</scope>
</reference>
<keyword evidence="3" id="KW-1185">Reference proteome</keyword>
<evidence type="ECO:0000313" key="2">
    <source>
        <dbReference type="Ensembl" id="ENSSHAP00000032991.1"/>
    </source>
</evidence>
<dbReference type="InterPro" id="IPR007110">
    <property type="entry name" value="Ig-like_dom"/>
</dbReference>
<reference evidence="2 3" key="1">
    <citation type="journal article" date="2011" name="Proc. Natl. Acad. Sci. U.S.A.">
        <title>Genetic diversity and population structure of the endangered marsupial Sarcophilus harrisii (Tasmanian devil).</title>
        <authorList>
            <person name="Miller W."/>
            <person name="Hayes V.M."/>
            <person name="Ratan A."/>
            <person name="Petersen D.C."/>
            <person name="Wittekindt N.E."/>
            <person name="Miller J."/>
            <person name="Walenz B."/>
            <person name="Knight J."/>
            <person name="Qi J."/>
            <person name="Zhao F."/>
            <person name="Wang Q."/>
            <person name="Bedoya-Reina O.C."/>
            <person name="Katiyar N."/>
            <person name="Tomsho L.P."/>
            <person name="Kasson L.M."/>
            <person name="Hardie R.A."/>
            <person name="Woodbridge P."/>
            <person name="Tindall E.A."/>
            <person name="Bertelsen M.F."/>
            <person name="Dixon D."/>
            <person name="Pyecroft S."/>
            <person name="Helgen K.M."/>
            <person name="Lesk A.M."/>
            <person name="Pringle T.H."/>
            <person name="Patterson N."/>
            <person name="Zhang Y."/>
            <person name="Kreiss A."/>
            <person name="Woods G.M."/>
            <person name="Jones M.E."/>
            <person name="Schuster S.C."/>
        </authorList>
    </citation>
    <scope>NUCLEOTIDE SEQUENCE [LARGE SCALE GENOMIC DNA]</scope>
</reference>
<sequence length="105" mass="11655">MFCFFFLIPGSRGAILRVTINCKTSSDVSKYLIWYQQKPGEAPKLLIYYINNLYSGVPARFSGSGSGTDFSLTISKVEAEDAAVYYCHQDYNCLLTVLATEGGRC</sequence>
<dbReference type="PANTHER" id="PTHR23267">
    <property type="entry name" value="IMMUNOGLOBULIN LIGHT CHAIN"/>
    <property type="match status" value="1"/>
</dbReference>
<dbReference type="SUPFAM" id="SSF48726">
    <property type="entry name" value="Immunoglobulin"/>
    <property type="match status" value="1"/>
</dbReference>
<evidence type="ECO:0000313" key="3">
    <source>
        <dbReference type="Proteomes" id="UP000007648"/>
    </source>
</evidence>
<accession>A0A7N4P7V3</accession>
<dbReference type="Proteomes" id="UP000007648">
    <property type="component" value="Unassembled WGS sequence"/>
</dbReference>
<dbReference type="InterPro" id="IPR050150">
    <property type="entry name" value="IgV_Light_Chain"/>
</dbReference>
<proteinExistence type="predicted"/>
<dbReference type="AlphaFoldDB" id="A0A7N4P7V3"/>
<dbReference type="InterPro" id="IPR013783">
    <property type="entry name" value="Ig-like_fold"/>
</dbReference>
<dbReference type="Gene3D" id="2.60.40.10">
    <property type="entry name" value="Immunoglobulins"/>
    <property type="match status" value="1"/>
</dbReference>